<evidence type="ECO:0000313" key="2">
    <source>
        <dbReference type="Proteomes" id="UP000241769"/>
    </source>
</evidence>
<keyword evidence="2" id="KW-1185">Reference proteome</keyword>
<gene>
    <name evidence="1" type="ORF">PROFUN_13673</name>
</gene>
<proteinExistence type="predicted"/>
<dbReference type="AlphaFoldDB" id="A0A2P6MN23"/>
<accession>A0A2P6MN23</accession>
<evidence type="ECO:0000313" key="1">
    <source>
        <dbReference type="EMBL" id="PRP73097.1"/>
    </source>
</evidence>
<dbReference type="InParanoid" id="A0A2P6MN23"/>
<dbReference type="EMBL" id="MDYQ01000673">
    <property type="protein sequence ID" value="PRP73097.1"/>
    <property type="molecule type" value="Genomic_DNA"/>
</dbReference>
<dbReference type="Proteomes" id="UP000241769">
    <property type="component" value="Unassembled WGS sequence"/>
</dbReference>
<name>A0A2P6MN23_9EUKA</name>
<protein>
    <submittedName>
        <fullName evidence="1">Uncharacterized protein</fullName>
    </submittedName>
</protein>
<comment type="caution">
    <text evidence="1">The sequence shown here is derived from an EMBL/GenBank/DDBJ whole genome shotgun (WGS) entry which is preliminary data.</text>
</comment>
<organism evidence="1 2">
    <name type="scientific">Planoprotostelium fungivorum</name>
    <dbReference type="NCBI Taxonomy" id="1890364"/>
    <lineage>
        <taxon>Eukaryota</taxon>
        <taxon>Amoebozoa</taxon>
        <taxon>Evosea</taxon>
        <taxon>Variosea</taxon>
        <taxon>Cavosteliida</taxon>
        <taxon>Cavosteliaceae</taxon>
        <taxon>Planoprotostelium</taxon>
    </lineage>
</organism>
<reference evidence="1 2" key="1">
    <citation type="journal article" date="2018" name="Genome Biol. Evol.">
        <title>Multiple Roots of Fruiting Body Formation in Amoebozoa.</title>
        <authorList>
            <person name="Hillmann F."/>
            <person name="Forbes G."/>
            <person name="Novohradska S."/>
            <person name="Ferling I."/>
            <person name="Riege K."/>
            <person name="Groth M."/>
            <person name="Westermann M."/>
            <person name="Marz M."/>
            <person name="Spaller T."/>
            <person name="Winckler T."/>
            <person name="Schaap P."/>
            <person name="Glockner G."/>
        </authorList>
    </citation>
    <scope>NUCLEOTIDE SEQUENCE [LARGE SCALE GENOMIC DNA]</scope>
    <source>
        <strain evidence="1 2">Jena</strain>
    </source>
</reference>
<sequence length="77" mass="8590">MGEGLKMGQDLLTEDPLKGVKVVIIWWNHWGDIVTGPPDGGQKRNTIAMHQVYHYNMVAFSAMAVSMLSRLSDCLMV</sequence>